<keyword evidence="4" id="KW-1185">Reference proteome</keyword>
<evidence type="ECO:0000256" key="1">
    <source>
        <dbReference type="SAM" id="SignalP"/>
    </source>
</evidence>
<reference evidence="3 4" key="1">
    <citation type="submission" date="2016-10" db="EMBL/GenBank/DDBJ databases">
        <authorList>
            <person name="de Groot N.N."/>
        </authorList>
    </citation>
    <scope>NUCLEOTIDE SEQUENCE [LARGE SCALE GENOMIC DNA]</scope>
    <source>
        <strain evidence="3 4">ATCC 35958</strain>
    </source>
</reference>
<gene>
    <name evidence="3" type="ORF">SAMN02982919_01872</name>
</gene>
<dbReference type="InterPro" id="IPR011460">
    <property type="entry name" value="Lcl_C"/>
</dbReference>
<accession>A0A1H9M532</accession>
<feature type="signal peptide" evidence="1">
    <location>
        <begin position="1"/>
        <end position="23"/>
    </location>
</feature>
<keyword evidence="1" id="KW-0732">Signal</keyword>
<dbReference type="OrthoDB" id="8555302at2"/>
<feature type="domain" description="Lcl C-terminal" evidence="2">
    <location>
        <begin position="316"/>
        <end position="425"/>
    </location>
</feature>
<dbReference type="EMBL" id="FOGD01000005">
    <property type="protein sequence ID" value="SER18746.1"/>
    <property type="molecule type" value="Genomic_DNA"/>
</dbReference>
<dbReference type="Pfam" id="PF07603">
    <property type="entry name" value="Lcl_C"/>
    <property type="match status" value="2"/>
</dbReference>
<name>A0A1H9M532_9BURK</name>
<protein>
    <recommendedName>
        <fullName evidence="2">Lcl C-terminal domain-containing protein</fullName>
    </recommendedName>
</protein>
<evidence type="ECO:0000313" key="4">
    <source>
        <dbReference type="Proteomes" id="UP000199766"/>
    </source>
</evidence>
<evidence type="ECO:0000313" key="3">
    <source>
        <dbReference type="EMBL" id="SER18746.1"/>
    </source>
</evidence>
<organism evidence="3 4">
    <name type="scientific">Giesbergeria anulus</name>
    <dbReference type="NCBI Taxonomy" id="180197"/>
    <lineage>
        <taxon>Bacteria</taxon>
        <taxon>Pseudomonadati</taxon>
        <taxon>Pseudomonadota</taxon>
        <taxon>Betaproteobacteria</taxon>
        <taxon>Burkholderiales</taxon>
        <taxon>Comamonadaceae</taxon>
        <taxon>Giesbergeria</taxon>
    </lineage>
</organism>
<sequence length="495" mass="52609">MRLSQHLCGMAALSLALATQGHAAAANTQTDCLFAWAESHAPELFAPAGAVSGQSGSYYYRHYPSLSTYLAVSSADSHVYYLGPASNGAVQDIGSLAFWVGQAQCPASSSATYPLVDTGQRKFYGNTAELGSAPATATAAFYGEDAQFAGRQLSYQNNGDGTITDLHTGLMWVAARGSKVTWDAAVAGASSSRVGGYSDWRMPTIKELYSLIDFNGKSAATAASSVPYIDTRYFEIVFGDATGGRVIDGQDWSATKYVSTTMNGDVTVFGVNFIDGRIKGYPQYTPGSRTGSTLYVRYVRGNSNYGVNQLSANGDGTITDHATGLMWAQTDSGVAKNWQDALAWVQAQNSANAFGHNDWRMPNAKELQSIVDYSRSPATTQSAALSPLFTATAITNEGGTTDYPWYWASTTHLDSNGAVYVAFGRALGWMRLPGSSSYSLLDVHGAGAQRSDPKSGNVSNYLLGKDARGQSAYGLGPQGDVVRIANFVRLVRDAP</sequence>
<dbReference type="STRING" id="180197.SAMN02982919_01872"/>
<dbReference type="PANTHER" id="PTHR35812:SF1">
    <property type="entry name" value="LIPOPROTEIN"/>
    <property type="match status" value="1"/>
</dbReference>
<dbReference type="Proteomes" id="UP000199766">
    <property type="component" value="Unassembled WGS sequence"/>
</dbReference>
<dbReference type="RefSeq" id="WP_091456399.1">
    <property type="nucleotide sequence ID" value="NZ_FOGD01000005.1"/>
</dbReference>
<proteinExistence type="predicted"/>
<feature type="domain" description="Lcl C-terminal" evidence="2">
    <location>
        <begin position="161"/>
        <end position="300"/>
    </location>
</feature>
<feature type="chain" id="PRO_5011783804" description="Lcl C-terminal domain-containing protein" evidence="1">
    <location>
        <begin position="24"/>
        <end position="495"/>
    </location>
</feature>
<dbReference type="PANTHER" id="PTHR35812">
    <property type="entry name" value="LIPOPROTEIN"/>
    <property type="match status" value="1"/>
</dbReference>
<evidence type="ECO:0000259" key="2">
    <source>
        <dbReference type="Pfam" id="PF07603"/>
    </source>
</evidence>
<dbReference type="AlphaFoldDB" id="A0A1H9M532"/>